<accession>A0A2K3KPM6</accession>
<gene>
    <name evidence="1" type="ORF">L195_g063890</name>
</gene>
<name>A0A2K3KPM6_TRIPR</name>
<evidence type="ECO:0000313" key="2">
    <source>
        <dbReference type="Proteomes" id="UP000236291"/>
    </source>
</evidence>
<proteinExistence type="predicted"/>
<protein>
    <submittedName>
        <fullName evidence="1">Uncharacterized protein</fullName>
    </submittedName>
</protein>
<reference evidence="1 2" key="2">
    <citation type="journal article" date="2017" name="Front. Plant Sci.">
        <title>Gene Classification and Mining of Molecular Markers Useful in Red Clover (Trifolium pratense) Breeding.</title>
        <authorList>
            <person name="Istvanek J."/>
            <person name="Dluhosova J."/>
            <person name="Dluhos P."/>
            <person name="Patkova L."/>
            <person name="Nedelnik J."/>
            <person name="Repkova J."/>
        </authorList>
    </citation>
    <scope>NUCLEOTIDE SEQUENCE [LARGE SCALE GENOMIC DNA]</scope>
    <source>
        <strain evidence="2">cv. Tatra</strain>
        <tissue evidence="1">Young leaves</tissue>
    </source>
</reference>
<reference evidence="1 2" key="1">
    <citation type="journal article" date="2014" name="Am. J. Bot.">
        <title>Genome assembly and annotation for red clover (Trifolium pratense; Fabaceae).</title>
        <authorList>
            <person name="Istvanek J."/>
            <person name="Jaros M."/>
            <person name="Krenek A."/>
            <person name="Repkova J."/>
        </authorList>
    </citation>
    <scope>NUCLEOTIDE SEQUENCE [LARGE SCALE GENOMIC DNA]</scope>
    <source>
        <strain evidence="2">cv. Tatra</strain>
        <tissue evidence="1">Young leaves</tissue>
    </source>
</reference>
<organism evidence="1 2">
    <name type="scientific">Trifolium pratense</name>
    <name type="common">Red clover</name>
    <dbReference type="NCBI Taxonomy" id="57577"/>
    <lineage>
        <taxon>Eukaryota</taxon>
        <taxon>Viridiplantae</taxon>
        <taxon>Streptophyta</taxon>
        <taxon>Embryophyta</taxon>
        <taxon>Tracheophyta</taxon>
        <taxon>Spermatophyta</taxon>
        <taxon>Magnoliopsida</taxon>
        <taxon>eudicotyledons</taxon>
        <taxon>Gunneridae</taxon>
        <taxon>Pentapetalae</taxon>
        <taxon>rosids</taxon>
        <taxon>fabids</taxon>
        <taxon>Fabales</taxon>
        <taxon>Fabaceae</taxon>
        <taxon>Papilionoideae</taxon>
        <taxon>50 kb inversion clade</taxon>
        <taxon>NPAAA clade</taxon>
        <taxon>Hologalegina</taxon>
        <taxon>IRL clade</taxon>
        <taxon>Trifolieae</taxon>
        <taxon>Trifolium</taxon>
    </lineage>
</organism>
<dbReference type="AlphaFoldDB" id="A0A2K3KPM6"/>
<comment type="caution">
    <text evidence="1">The sequence shown here is derived from an EMBL/GenBank/DDBJ whole genome shotgun (WGS) entry which is preliminary data.</text>
</comment>
<sequence length="62" mass="6786">MEEARPEKGRHDMTKVNGKLAAKEGDVVVSQSLDLKRNGLRKDTKTVQASRGDVNAVEHVKG</sequence>
<dbReference type="EMBL" id="ASHM01224372">
    <property type="protein sequence ID" value="PNX68234.1"/>
    <property type="molecule type" value="Genomic_DNA"/>
</dbReference>
<feature type="non-terminal residue" evidence="1">
    <location>
        <position position="62"/>
    </location>
</feature>
<evidence type="ECO:0000313" key="1">
    <source>
        <dbReference type="EMBL" id="PNX68234.1"/>
    </source>
</evidence>
<dbReference type="Proteomes" id="UP000236291">
    <property type="component" value="Unassembled WGS sequence"/>
</dbReference>